<proteinExistence type="inferred from homology"/>
<dbReference type="Gene3D" id="3.30.200.20">
    <property type="entry name" value="Phosphorylase Kinase, domain 1"/>
    <property type="match status" value="1"/>
</dbReference>
<keyword evidence="7" id="KW-1185">Reference proteome</keyword>
<evidence type="ECO:0000256" key="1">
    <source>
        <dbReference type="ARBA" id="ARBA00023209"/>
    </source>
</evidence>
<gene>
    <name evidence="6" type="ORF">OKIOD_LOCUS6760</name>
</gene>
<dbReference type="EC" id="2.7.1.82" evidence="5"/>
<protein>
    <recommendedName>
        <fullName evidence="5">ethanolamine kinase</fullName>
        <ecNumber evidence="5">2.7.1.82</ecNumber>
    </recommendedName>
</protein>
<name>A0ABN7SDV4_OIKDI</name>
<dbReference type="Gene3D" id="3.90.1200.10">
    <property type="match status" value="1"/>
</dbReference>
<evidence type="ECO:0000256" key="2">
    <source>
        <dbReference type="ARBA" id="ARBA00023264"/>
    </source>
</evidence>
<sequence length="356" mass="41456">MDKETELSEKAFQLCSKFLCGEWKERNNFKLEELNGGLTNKLYICSTTNQEGLTKKVVLRIYGLIMQASRNLNDVNAQITESVVFAILGQKGLGPKLYGAFSEGRLEEYIPGRNLRTAELQVPEISTTVATRLADYHRLEVPMSKDPILLEQFQGYYNRCEQLGVNMKPYKDPFKFCCQLIQNTKSPIVFCHNDCHEGNILIDQEKINKGSSMTESLRLIDFEYSAYGFRGFDFANHFNEWMMNYSNEEWPHYFFNQNDFPSNDQQRRFIQAYLQQQGDLSEENINKIQEEVMEFAMIGHVYWSLWSEIQAKVSDIKFGYVEYANDRMNAFRTLLNTRKISKSEETLRGPNEIAVH</sequence>
<dbReference type="Proteomes" id="UP001158576">
    <property type="component" value="Chromosome XSR"/>
</dbReference>
<keyword evidence="2" id="KW-1208">Phospholipid metabolism</keyword>
<evidence type="ECO:0000256" key="3">
    <source>
        <dbReference type="ARBA" id="ARBA00037883"/>
    </source>
</evidence>
<dbReference type="Pfam" id="PF01633">
    <property type="entry name" value="Choline_kinase"/>
    <property type="match status" value="1"/>
</dbReference>
<comment type="similarity">
    <text evidence="4">Belongs to the choline/ethanolamine kinase family.</text>
</comment>
<comment type="pathway">
    <text evidence="3">Phospholipid metabolism; phosphatidylethanolamine biosynthesis; phosphatidylethanolamine from ethanolamine: step 1/3.</text>
</comment>
<dbReference type="PANTHER" id="PTHR22603:SF93">
    <property type="entry name" value="RE24176P"/>
    <property type="match status" value="1"/>
</dbReference>
<evidence type="ECO:0000313" key="7">
    <source>
        <dbReference type="Proteomes" id="UP001158576"/>
    </source>
</evidence>
<evidence type="ECO:0000256" key="5">
    <source>
        <dbReference type="ARBA" id="ARBA00038874"/>
    </source>
</evidence>
<evidence type="ECO:0000256" key="4">
    <source>
        <dbReference type="ARBA" id="ARBA00038211"/>
    </source>
</evidence>
<dbReference type="PANTHER" id="PTHR22603">
    <property type="entry name" value="CHOLINE/ETHANOALAMINE KINASE"/>
    <property type="match status" value="1"/>
</dbReference>
<keyword evidence="1" id="KW-0443">Lipid metabolism</keyword>
<accession>A0ABN7SDV4</accession>
<dbReference type="InterPro" id="IPR011009">
    <property type="entry name" value="Kinase-like_dom_sf"/>
</dbReference>
<reference evidence="6 7" key="1">
    <citation type="submission" date="2021-04" db="EMBL/GenBank/DDBJ databases">
        <authorList>
            <person name="Bliznina A."/>
        </authorList>
    </citation>
    <scope>NUCLEOTIDE SEQUENCE [LARGE SCALE GENOMIC DNA]</scope>
</reference>
<organism evidence="6 7">
    <name type="scientific">Oikopleura dioica</name>
    <name type="common">Tunicate</name>
    <dbReference type="NCBI Taxonomy" id="34765"/>
    <lineage>
        <taxon>Eukaryota</taxon>
        <taxon>Metazoa</taxon>
        <taxon>Chordata</taxon>
        <taxon>Tunicata</taxon>
        <taxon>Appendicularia</taxon>
        <taxon>Copelata</taxon>
        <taxon>Oikopleuridae</taxon>
        <taxon>Oikopleura</taxon>
    </lineage>
</organism>
<dbReference type="EMBL" id="OU015569">
    <property type="protein sequence ID" value="CAG5097718.1"/>
    <property type="molecule type" value="Genomic_DNA"/>
</dbReference>
<evidence type="ECO:0000313" key="6">
    <source>
        <dbReference type="EMBL" id="CAG5097718.1"/>
    </source>
</evidence>
<dbReference type="SUPFAM" id="SSF56112">
    <property type="entry name" value="Protein kinase-like (PK-like)"/>
    <property type="match status" value="1"/>
</dbReference>
<keyword evidence="1" id="KW-0594">Phospholipid biosynthesis</keyword>
<keyword evidence="1" id="KW-0444">Lipid biosynthesis</keyword>